<dbReference type="Proteomes" id="UP001163624">
    <property type="component" value="Chromosome"/>
</dbReference>
<dbReference type="InterPro" id="IPR014730">
    <property type="entry name" value="ETF_a/b_N"/>
</dbReference>
<reference evidence="3" key="1">
    <citation type="submission" date="2022-11" db="EMBL/GenBank/DDBJ databases">
        <title>Pseudomonas triclosanedens sp. nov., a triclosan degrader isolated from activated sludge.</title>
        <authorList>
            <person name="Yin Y."/>
            <person name="Lu Z."/>
        </authorList>
    </citation>
    <scope>NUCLEOTIDE SEQUENCE</scope>
    <source>
        <strain evidence="3">ZM23</strain>
    </source>
</reference>
<keyword evidence="4" id="KW-1185">Reference proteome</keyword>
<sequence>MHIVVTLKQVYDPNTAPSLLGVGADGKTLEIRSSMSPVLNGYDANAVEEAIRLKEALGGKVTAISVGDESSVAQLRRALAMGADAAVMIPGPTGLACDSDVIAELIAAAVGRLDDVDLILCGKAASDTDAGQTHLFLAEKLGFASVSPVRAIHEASAETLVVERIGDGVVQRMRARLPLLLGISNEINKPRAPALKGVMMAKKAQVPNWSAADLGLAGLQPKSVVRRLYIEPPVNVQTVMIAEGSDRANGRALAECLVAEGVL</sequence>
<dbReference type="PANTHER" id="PTHR21294">
    <property type="entry name" value="ELECTRON TRANSFER FLAVOPROTEIN BETA-SUBUNIT"/>
    <property type="match status" value="1"/>
</dbReference>
<evidence type="ECO:0000259" key="2">
    <source>
        <dbReference type="SMART" id="SM00893"/>
    </source>
</evidence>
<dbReference type="PIRSF" id="PIRSF000090">
    <property type="entry name" value="Beta-ETF"/>
    <property type="match status" value="1"/>
</dbReference>
<evidence type="ECO:0000313" key="3">
    <source>
        <dbReference type="EMBL" id="WAI51736.1"/>
    </source>
</evidence>
<name>A0ABY7A402_9PSED</name>
<dbReference type="InterPro" id="IPR014729">
    <property type="entry name" value="Rossmann-like_a/b/a_fold"/>
</dbReference>
<dbReference type="InterPro" id="IPR033948">
    <property type="entry name" value="ETF_beta_N"/>
</dbReference>
<dbReference type="CDD" id="cd01714">
    <property type="entry name" value="ETF_beta"/>
    <property type="match status" value="1"/>
</dbReference>
<dbReference type="SMART" id="SM00893">
    <property type="entry name" value="ETF"/>
    <property type="match status" value="1"/>
</dbReference>
<accession>A0ABY7A402</accession>
<keyword evidence="1" id="KW-0813">Transport</keyword>
<feature type="domain" description="Electron transfer flavoprotein alpha/beta-subunit N-terminal" evidence="2">
    <location>
        <begin position="28"/>
        <end position="218"/>
    </location>
</feature>
<dbReference type="Pfam" id="PF01012">
    <property type="entry name" value="ETF"/>
    <property type="match status" value="1"/>
</dbReference>
<evidence type="ECO:0000256" key="1">
    <source>
        <dbReference type="ARBA" id="ARBA00022982"/>
    </source>
</evidence>
<proteinExistence type="predicted"/>
<keyword evidence="1" id="KW-0249">Electron transport</keyword>
<dbReference type="RefSeq" id="WP_254472180.1">
    <property type="nucleotide sequence ID" value="NZ_CP113432.1"/>
</dbReference>
<dbReference type="SUPFAM" id="SSF52402">
    <property type="entry name" value="Adenine nucleotide alpha hydrolases-like"/>
    <property type="match status" value="1"/>
</dbReference>
<gene>
    <name evidence="3" type="ORF">OU419_10955</name>
</gene>
<evidence type="ECO:0000313" key="4">
    <source>
        <dbReference type="Proteomes" id="UP001163624"/>
    </source>
</evidence>
<dbReference type="PANTHER" id="PTHR21294:SF17">
    <property type="entry name" value="PROTEIN FIXA"/>
    <property type="match status" value="1"/>
</dbReference>
<dbReference type="InterPro" id="IPR012255">
    <property type="entry name" value="ETF_b"/>
</dbReference>
<organism evidence="3 4">
    <name type="scientific">Pseudomonas triclosanedens</name>
    <dbReference type="NCBI Taxonomy" id="2961893"/>
    <lineage>
        <taxon>Bacteria</taxon>
        <taxon>Pseudomonadati</taxon>
        <taxon>Pseudomonadota</taxon>
        <taxon>Gammaproteobacteria</taxon>
        <taxon>Pseudomonadales</taxon>
        <taxon>Pseudomonadaceae</taxon>
        <taxon>Pseudomonas</taxon>
    </lineage>
</organism>
<protein>
    <submittedName>
        <fullName evidence="3">Electron transfer flavoprotein subunit beta/FixA family protein</fullName>
    </submittedName>
</protein>
<dbReference type="EMBL" id="CP113432">
    <property type="protein sequence ID" value="WAI51736.1"/>
    <property type="molecule type" value="Genomic_DNA"/>
</dbReference>
<dbReference type="Gene3D" id="3.40.50.620">
    <property type="entry name" value="HUPs"/>
    <property type="match status" value="1"/>
</dbReference>